<dbReference type="NCBIfam" id="TIGR01652">
    <property type="entry name" value="ATPase-Plipid"/>
    <property type="match status" value="1"/>
</dbReference>
<comment type="cofactor">
    <cofactor evidence="14">
        <name>Mg(2+)</name>
        <dbReference type="ChEBI" id="CHEBI:18420"/>
    </cofactor>
</comment>
<feature type="active site" description="4-aspartylphosphate intermediate" evidence="12">
    <location>
        <position position="518"/>
    </location>
</feature>
<evidence type="ECO:0000256" key="16">
    <source>
        <dbReference type="SAM" id="MobiDB-lite"/>
    </source>
</evidence>
<keyword evidence="3 15" id="KW-0812">Transmembrane</keyword>
<feature type="compositionally biased region" description="Acidic residues" evidence="16">
    <location>
        <begin position="302"/>
        <end position="312"/>
    </location>
</feature>
<evidence type="ECO:0000256" key="4">
    <source>
        <dbReference type="ARBA" id="ARBA00022723"/>
    </source>
</evidence>
<feature type="binding site" evidence="14">
    <location>
        <position position="520"/>
    </location>
    <ligand>
        <name>Mg(2+)</name>
        <dbReference type="ChEBI" id="CHEBI:18420"/>
    </ligand>
</feature>
<dbReference type="EC" id="7.6.2.1" evidence="15"/>
<dbReference type="PROSITE" id="PS00154">
    <property type="entry name" value="ATPASE_E1_E2"/>
    <property type="match status" value="1"/>
</dbReference>
<evidence type="ECO:0000256" key="15">
    <source>
        <dbReference type="RuleBase" id="RU362033"/>
    </source>
</evidence>
<feature type="domain" description="P-type ATPase N-terminal" evidence="17">
    <location>
        <begin position="58"/>
        <end position="117"/>
    </location>
</feature>
<evidence type="ECO:0000256" key="6">
    <source>
        <dbReference type="ARBA" id="ARBA00022840"/>
    </source>
</evidence>
<feature type="compositionally biased region" description="Low complexity" evidence="16">
    <location>
        <begin position="172"/>
        <end position="182"/>
    </location>
</feature>
<dbReference type="PRINTS" id="PR00119">
    <property type="entry name" value="CATATPASE"/>
</dbReference>
<dbReference type="KEGG" id="mpp:MICPUCDRAFT_53903"/>
<name>C1N810_MICPC</name>
<dbReference type="Gene3D" id="3.40.1110.10">
    <property type="entry name" value="Calcium-transporting ATPase, cytoplasmic domain N"/>
    <property type="match status" value="2"/>
</dbReference>
<evidence type="ECO:0000259" key="18">
    <source>
        <dbReference type="Pfam" id="PF16212"/>
    </source>
</evidence>
<feature type="binding site" evidence="14">
    <location>
        <position position="1015"/>
    </location>
    <ligand>
        <name>Mg(2+)</name>
        <dbReference type="ChEBI" id="CHEBI:18420"/>
    </ligand>
</feature>
<feature type="binding site" evidence="14">
    <location>
        <position position="1011"/>
    </location>
    <ligand>
        <name>Mg(2+)</name>
        <dbReference type="ChEBI" id="CHEBI:18420"/>
    </ligand>
</feature>
<feature type="binding site" evidence="13">
    <location>
        <position position="690"/>
    </location>
    <ligand>
        <name>ATP</name>
        <dbReference type="ChEBI" id="CHEBI:30616"/>
    </ligand>
</feature>
<dbReference type="NCBIfam" id="TIGR01494">
    <property type="entry name" value="ATPase_P-type"/>
    <property type="match status" value="1"/>
</dbReference>
<evidence type="ECO:0000259" key="17">
    <source>
        <dbReference type="Pfam" id="PF16209"/>
    </source>
</evidence>
<dbReference type="GO" id="GO:0045332">
    <property type="term" value="P:phospholipid translocation"/>
    <property type="evidence" value="ECO:0007669"/>
    <property type="project" value="TreeGrafter"/>
</dbReference>
<dbReference type="GO" id="GO:0000287">
    <property type="term" value="F:magnesium ion binding"/>
    <property type="evidence" value="ECO:0007669"/>
    <property type="project" value="UniProtKB-UniRule"/>
</dbReference>
<feature type="region of interest" description="Disordered" evidence="16">
    <location>
        <begin position="156"/>
        <end position="182"/>
    </location>
</feature>
<feature type="binding site" evidence="13">
    <location>
        <position position="520"/>
    </location>
    <ligand>
        <name>ATP</name>
        <dbReference type="ChEBI" id="CHEBI:30616"/>
    </ligand>
</feature>
<evidence type="ECO:0000256" key="11">
    <source>
        <dbReference type="ARBA" id="ARBA00034036"/>
    </source>
</evidence>
<dbReference type="SUPFAM" id="SSF81660">
    <property type="entry name" value="Metal cation-transporting ATPase, ATP-binding domain N"/>
    <property type="match status" value="1"/>
</dbReference>
<keyword evidence="8 15" id="KW-1278">Translocase</keyword>
<feature type="binding site" evidence="13">
    <location>
        <position position="1015"/>
    </location>
    <ligand>
        <name>ATP</name>
        <dbReference type="ChEBI" id="CHEBI:30616"/>
    </ligand>
</feature>
<dbReference type="InterPro" id="IPR032631">
    <property type="entry name" value="P-type_ATPase_N"/>
</dbReference>
<organism evidence="20">
    <name type="scientific">Micromonas pusilla (strain CCMP1545)</name>
    <name type="common">Picoplanktonic green alga</name>
    <dbReference type="NCBI Taxonomy" id="564608"/>
    <lineage>
        <taxon>Eukaryota</taxon>
        <taxon>Viridiplantae</taxon>
        <taxon>Chlorophyta</taxon>
        <taxon>Mamiellophyceae</taxon>
        <taxon>Mamiellales</taxon>
        <taxon>Mamiellaceae</taxon>
        <taxon>Micromonas</taxon>
    </lineage>
</organism>
<evidence type="ECO:0000256" key="13">
    <source>
        <dbReference type="PIRSR" id="PIRSR606539-2"/>
    </source>
</evidence>
<keyword evidence="7 14" id="KW-0460">Magnesium</keyword>
<feature type="transmembrane region" description="Helical" evidence="15">
    <location>
        <begin position="1218"/>
        <end position="1237"/>
    </location>
</feature>
<feature type="binding site" evidence="13">
    <location>
        <position position="629"/>
    </location>
    <ligand>
        <name>ATP</name>
        <dbReference type="ChEBI" id="CHEBI:30616"/>
    </ligand>
</feature>
<dbReference type="Gene3D" id="2.70.150.10">
    <property type="entry name" value="Calcium-transporting ATPase, cytoplasmic transduction domain A"/>
    <property type="match status" value="1"/>
</dbReference>
<feature type="binding site" evidence="13">
    <location>
        <position position="518"/>
    </location>
    <ligand>
        <name>ATP</name>
        <dbReference type="ChEBI" id="CHEBI:30616"/>
    </ligand>
</feature>
<dbReference type="InterPro" id="IPR036412">
    <property type="entry name" value="HAD-like_sf"/>
</dbReference>
<dbReference type="GO" id="GO:0005886">
    <property type="term" value="C:plasma membrane"/>
    <property type="evidence" value="ECO:0007669"/>
    <property type="project" value="TreeGrafter"/>
</dbReference>
<sequence length="1259" mass="137267">MPAFLRHLRAARIAREEKNTRRLRAVVPSVRDVDDAIRLLVRSNRRRPQVASIDRPPREVFCSNEITTSHYTAANFIFKNLYQQFQRAANVYFLVIGCLQLDVFFPGLSPTHWSTTIGPLVVVLTINAVKEAYDDYFRHKSDDAVNASVVTVVKPRKRAHGGGGGGGGGGDSTTTTTTTTTTEDVRWRDLKVGDVVRVKNNAEFPADIVLMQSSDATGVCYVETANLDGETNLKVKASAGVGVESGEDADAREVFEKLRDARVECEAPNNQLYKFEGKLVGVAAGVTEKVDAAATAGIEPAANDDDDDDDDASKDAVAPADVRRADGFSPTFFPREIPLGVDNVLLRGSTLRNTTWILGVVVFTGKDSKLMKNMTRAPHKVSQLERHMNLLVASIGLFQIVISATLAGTQQRWFKDEMEPKTHAGDAFRHWYLASTNEWPDVEGGVGAAFTQFIRYVVLLNALIPISLYVTLELVKVIQCGWIRCDRKLYDPIYDVRCGVRTTTLNEELGQCQCVLTDKTGTLTQNVMAFVKCSVDGVVYAADVTAKGDSADDSADDSDDSAAAAAKKDAFVHSLARSSPLQRAASENDPRVVDFLTHLAVCHTVVPAVATESNPGYAGRLYQASSPDEEALVTGAAALGRRLVRNANDEITLEVHAPDPDPDSNAAKSLNANSNAASTETFEILAVNEFSSARKRMSVVARDARDGSHALFLKGADAVVLERLSESHDAEILDATRAHLDAFARDGLRTLVLSKRALSKPEVDAWLSTYRDASTALTKREELLERCADAIERDCVLVGATAVEDKLQDGVPDAIATLRAAGMLVWMLTGDKARPGYARRFPYSTTAFARRALFLEDGLSLLSRRRISPLTPRWFQSRRASTPFDSASDVFQRHPDLETAVSIANTCRLIDKDGDLVVLQESDFSPYFDQGFLKRKAAEAEEDRACGGEFGLVIEGGALQYALLDSQRDAFLDLCRACNGVVCCRVSPVQKARVTALMKDKGGMITLGVGDGANDVGMIKAAHIGVGISGREGRAAVLASDFSIGQFRFLARLLLVHGRWSAKRNKEVVLYAFYKNFVYTTANVWFGFLSAYSAAPVYSTAAIATFNVLWTSLPTIAHAVFDQDVAADTVMNNPELYRETSRLRGRDFLVSAAFWSVGAAWHALWCYFACVASLGAAAASTRDGKPWDVHAIGIAAFTAVVLVVNGKVALRTNHWTKYNVAFVTLSVVLWFPFAVVISDAVRSIHWFPYDRVGAVNADP</sequence>
<dbReference type="RefSeq" id="XP_003064000.1">
    <property type="nucleotide sequence ID" value="XM_003063954.1"/>
</dbReference>
<dbReference type="InterPro" id="IPR008250">
    <property type="entry name" value="ATPase_P-typ_transduc_dom_A_sf"/>
</dbReference>
<keyword evidence="4 14" id="KW-0479">Metal-binding</keyword>
<dbReference type="Pfam" id="PF16212">
    <property type="entry name" value="PhoLip_ATPase_C"/>
    <property type="match status" value="1"/>
</dbReference>
<evidence type="ECO:0000256" key="5">
    <source>
        <dbReference type="ARBA" id="ARBA00022741"/>
    </source>
</evidence>
<comment type="caution">
    <text evidence="15">Lacks conserved residue(s) required for the propagation of feature annotation.</text>
</comment>
<evidence type="ECO:0000313" key="20">
    <source>
        <dbReference type="Proteomes" id="UP000001876"/>
    </source>
</evidence>
<proteinExistence type="inferred from homology"/>
<feature type="transmembrane region" description="Helical" evidence="15">
    <location>
        <begin position="1148"/>
        <end position="1177"/>
    </location>
</feature>
<dbReference type="InterPro" id="IPR006539">
    <property type="entry name" value="P-type_ATPase_IV"/>
</dbReference>
<feature type="binding site" evidence="13">
    <location>
        <position position="749"/>
    </location>
    <ligand>
        <name>ATP</name>
        <dbReference type="ChEBI" id="CHEBI:30616"/>
    </ligand>
</feature>
<keyword evidence="10 15" id="KW-0472">Membrane</keyword>
<dbReference type="Gene3D" id="3.40.50.1000">
    <property type="entry name" value="HAD superfamily/HAD-like"/>
    <property type="match status" value="3"/>
</dbReference>
<dbReference type="GO" id="GO:0140326">
    <property type="term" value="F:ATPase-coupled intramembrane lipid transporter activity"/>
    <property type="evidence" value="ECO:0007669"/>
    <property type="project" value="UniProtKB-EC"/>
</dbReference>
<dbReference type="GeneID" id="9689629"/>
<dbReference type="eggNOG" id="KOG0206">
    <property type="taxonomic scope" value="Eukaryota"/>
</dbReference>
<dbReference type="InterPro" id="IPR001757">
    <property type="entry name" value="P_typ_ATPase"/>
</dbReference>
<feature type="binding site" evidence="14">
    <location>
        <position position="518"/>
    </location>
    <ligand>
        <name>Mg(2+)</name>
        <dbReference type="ChEBI" id="CHEBI:18420"/>
    </ligand>
</feature>
<dbReference type="InterPro" id="IPR023299">
    <property type="entry name" value="ATPase_P-typ_cyto_dom_N"/>
</dbReference>
<dbReference type="OrthoDB" id="377733at2759"/>
<dbReference type="InterPro" id="IPR023298">
    <property type="entry name" value="ATPase_P-typ_TM_dom_sf"/>
</dbReference>
<feature type="binding site" evidence="13">
    <location>
        <position position="991"/>
    </location>
    <ligand>
        <name>ATP</name>
        <dbReference type="ChEBI" id="CHEBI:30616"/>
    </ligand>
</feature>
<feature type="binding site" evidence="13">
    <location>
        <position position="830"/>
    </location>
    <ligand>
        <name>ATP</name>
        <dbReference type="ChEBI" id="CHEBI:30616"/>
    </ligand>
</feature>
<evidence type="ECO:0000256" key="14">
    <source>
        <dbReference type="PIRSR" id="PIRSR606539-3"/>
    </source>
</evidence>
<dbReference type="Pfam" id="PF16209">
    <property type="entry name" value="PhoLip_ATPase_N"/>
    <property type="match status" value="1"/>
</dbReference>
<dbReference type="GO" id="GO:0016887">
    <property type="term" value="F:ATP hydrolysis activity"/>
    <property type="evidence" value="ECO:0007669"/>
    <property type="project" value="InterPro"/>
</dbReference>
<dbReference type="STRING" id="564608.C1N810"/>
<dbReference type="SUPFAM" id="SSF81665">
    <property type="entry name" value="Calcium ATPase, transmembrane domain M"/>
    <property type="match status" value="1"/>
</dbReference>
<dbReference type="InterPro" id="IPR018303">
    <property type="entry name" value="ATPase_P-typ_P_site"/>
</dbReference>
<keyword evidence="5 13" id="KW-0547">Nucleotide-binding</keyword>
<evidence type="ECO:0000256" key="2">
    <source>
        <dbReference type="ARBA" id="ARBA00008109"/>
    </source>
</evidence>
<keyword evidence="9 15" id="KW-1133">Transmembrane helix</keyword>
<dbReference type="SUPFAM" id="SSF81653">
    <property type="entry name" value="Calcium ATPase, transduction domain A"/>
    <property type="match status" value="1"/>
</dbReference>
<comment type="catalytic activity">
    <reaction evidence="11 15">
        <text>ATP + H2O + phospholipidSide 1 = ADP + phosphate + phospholipidSide 2.</text>
        <dbReference type="EC" id="7.6.2.1"/>
    </reaction>
</comment>
<dbReference type="OMA" id="MDFTSER"/>
<dbReference type="Gene3D" id="1.20.1110.10">
    <property type="entry name" value="Calcium-transporting ATPase, transmembrane domain"/>
    <property type="match status" value="1"/>
</dbReference>
<evidence type="ECO:0000256" key="10">
    <source>
        <dbReference type="ARBA" id="ARBA00023136"/>
    </source>
</evidence>
<dbReference type="SUPFAM" id="SSF56784">
    <property type="entry name" value="HAD-like"/>
    <property type="match status" value="1"/>
</dbReference>
<feature type="binding site" evidence="13">
    <location>
        <position position="985"/>
    </location>
    <ligand>
        <name>ATP</name>
        <dbReference type="ChEBI" id="CHEBI:30616"/>
    </ligand>
</feature>
<feature type="binding site" evidence="13">
    <location>
        <position position="1014"/>
    </location>
    <ligand>
        <name>ATP</name>
        <dbReference type="ChEBI" id="CHEBI:30616"/>
    </ligand>
</feature>
<protein>
    <recommendedName>
        <fullName evidence="15">Phospholipid-transporting ATPase</fullName>
        <ecNumber evidence="15">7.6.2.1</ecNumber>
    </recommendedName>
</protein>
<feature type="binding site" evidence="13">
    <location>
        <position position="714"/>
    </location>
    <ligand>
        <name>ATP</name>
        <dbReference type="ChEBI" id="CHEBI:30616"/>
    </ligand>
</feature>
<feature type="binding site" evidence="13">
    <location>
        <position position="831"/>
    </location>
    <ligand>
        <name>ATP</name>
        <dbReference type="ChEBI" id="CHEBI:30616"/>
    </ligand>
</feature>
<evidence type="ECO:0000313" key="19">
    <source>
        <dbReference type="EMBL" id="EEH51622.1"/>
    </source>
</evidence>
<feature type="binding site" evidence="13">
    <location>
        <position position="519"/>
    </location>
    <ligand>
        <name>ATP</name>
        <dbReference type="ChEBI" id="CHEBI:30616"/>
    </ligand>
</feature>
<feature type="domain" description="P-type ATPase C-terminal" evidence="18">
    <location>
        <begin position="1037"/>
        <end position="1244"/>
    </location>
</feature>
<evidence type="ECO:0000256" key="1">
    <source>
        <dbReference type="ARBA" id="ARBA00004141"/>
    </source>
</evidence>
<comment type="similarity">
    <text evidence="2 15">Belongs to the cation transport ATPase (P-type) (TC 3.A.3) family. Type IV subfamily.</text>
</comment>
<reference evidence="19 20" key="1">
    <citation type="journal article" date="2009" name="Science">
        <title>Green evolution and dynamic adaptations revealed by genomes of the marine picoeukaryotes Micromonas.</title>
        <authorList>
            <person name="Worden A.Z."/>
            <person name="Lee J.H."/>
            <person name="Mock T."/>
            <person name="Rouze P."/>
            <person name="Simmons M.P."/>
            <person name="Aerts A.L."/>
            <person name="Allen A.E."/>
            <person name="Cuvelier M.L."/>
            <person name="Derelle E."/>
            <person name="Everett M.V."/>
            <person name="Foulon E."/>
            <person name="Grimwood J."/>
            <person name="Gundlach H."/>
            <person name="Henrissat B."/>
            <person name="Napoli C."/>
            <person name="McDonald S.M."/>
            <person name="Parker M.S."/>
            <person name="Rombauts S."/>
            <person name="Salamov A."/>
            <person name="Von Dassow P."/>
            <person name="Badger J.H."/>
            <person name="Coutinho P.M."/>
            <person name="Demir E."/>
            <person name="Dubchak I."/>
            <person name="Gentemann C."/>
            <person name="Eikrem W."/>
            <person name="Gready J.E."/>
            <person name="John U."/>
            <person name="Lanier W."/>
            <person name="Lindquist E.A."/>
            <person name="Lucas S."/>
            <person name="Mayer K.F."/>
            <person name="Moreau H."/>
            <person name="Not F."/>
            <person name="Otillar R."/>
            <person name="Panaud O."/>
            <person name="Pangilinan J."/>
            <person name="Paulsen I."/>
            <person name="Piegu B."/>
            <person name="Poliakov A."/>
            <person name="Robbens S."/>
            <person name="Schmutz J."/>
            <person name="Toulza E."/>
            <person name="Wyss T."/>
            <person name="Zelensky A."/>
            <person name="Zhou K."/>
            <person name="Armbrust E.V."/>
            <person name="Bhattacharya D."/>
            <person name="Goodenough U.W."/>
            <person name="Van de Peer Y."/>
            <person name="Grigoriev I.V."/>
        </authorList>
    </citation>
    <scope>NUCLEOTIDE SEQUENCE [LARGE SCALE GENOMIC DNA]</scope>
    <source>
        <strain evidence="19 20">CCMP1545</strain>
    </source>
</reference>
<gene>
    <name evidence="19" type="ORF">MICPUCDRAFT_53903</name>
</gene>
<dbReference type="AlphaFoldDB" id="C1N810"/>
<evidence type="ECO:0000256" key="8">
    <source>
        <dbReference type="ARBA" id="ARBA00022967"/>
    </source>
</evidence>
<feature type="region of interest" description="Disordered" evidence="16">
    <location>
        <begin position="299"/>
        <end position="319"/>
    </location>
</feature>
<feature type="transmembrane region" description="Helical" evidence="15">
    <location>
        <begin position="1189"/>
        <end position="1206"/>
    </location>
</feature>
<dbReference type="EMBL" id="GG663750">
    <property type="protein sequence ID" value="EEH51622.1"/>
    <property type="molecule type" value="Genomic_DNA"/>
</dbReference>
<dbReference type="InterPro" id="IPR023214">
    <property type="entry name" value="HAD_sf"/>
</dbReference>
<accession>C1N810</accession>
<feature type="binding site" evidence="13">
    <location>
        <position position="829"/>
    </location>
    <ligand>
        <name>ATP</name>
        <dbReference type="ChEBI" id="CHEBI:30616"/>
    </ligand>
</feature>
<dbReference type="PANTHER" id="PTHR24092:SF218">
    <property type="entry name" value="PHOSPHOLIPID-TRANSPORTING ATPASE"/>
    <property type="match status" value="1"/>
</dbReference>
<comment type="subcellular location">
    <subcellularLocation>
        <location evidence="1 15">Membrane</location>
        <topology evidence="1 15">Multi-pass membrane protein</topology>
    </subcellularLocation>
</comment>
<dbReference type="GO" id="GO:0005524">
    <property type="term" value="F:ATP binding"/>
    <property type="evidence" value="ECO:0007669"/>
    <property type="project" value="UniProtKB-UniRule"/>
</dbReference>
<dbReference type="PANTHER" id="PTHR24092">
    <property type="entry name" value="PROBABLE PHOSPHOLIPID-TRANSPORTING ATPASE"/>
    <property type="match status" value="1"/>
</dbReference>
<evidence type="ECO:0000256" key="9">
    <source>
        <dbReference type="ARBA" id="ARBA00022989"/>
    </source>
</evidence>
<dbReference type="InterPro" id="IPR032630">
    <property type="entry name" value="P_typ_ATPase_c"/>
</dbReference>
<evidence type="ECO:0000256" key="7">
    <source>
        <dbReference type="ARBA" id="ARBA00022842"/>
    </source>
</evidence>
<keyword evidence="20" id="KW-1185">Reference proteome</keyword>
<feature type="compositionally biased region" description="Gly residues" evidence="16">
    <location>
        <begin position="161"/>
        <end position="171"/>
    </location>
</feature>
<keyword evidence="6 13" id="KW-0067">ATP-binding</keyword>
<evidence type="ECO:0000256" key="3">
    <source>
        <dbReference type="ARBA" id="ARBA00022692"/>
    </source>
</evidence>
<dbReference type="Pfam" id="PF13246">
    <property type="entry name" value="Cation_ATPase"/>
    <property type="match status" value="1"/>
</dbReference>
<evidence type="ECO:0000256" key="12">
    <source>
        <dbReference type="PIRSR" id="PIRSR606539-1"/>
    </source>
</evidence>
<dbReference type="Proteomes" id="UP000001876">
    <property type="component" value="Unassembled WGS sequence"/>
</dbReference>